<dbReference type="Gene3D" id="1.20.120.160">
    <property type="entry name" value="HPT domain"/>
    <property type="match status" value="1"/>
</dbReference>
<evidence type="ECO:0000313" key="2">
    <source>
        <dbReference type="Proteomes" id="UP000464468"/>
    </source>
</evidence>
<dbReference type="SUPFAM" id="SSF47226">
    <property type="entry name" value="Histidine-containing phosphotransfer domain, HPT domain"/>
    <property type="match status" value="1"/>
</dbReference>
<dbReference type="RefSeq" id="WP_160592570.1">
    <property type="nucleotide sequence ID" value="NZ_CP047895.1"/>
</dbReference>
<dbReference type="EMBL" id="CP047895">
    <property type="protein sequence ID" value="QHL90643.1"/>
    <property type="molecule type" value="Genomic_DNA"/>
</dbReference>
<name>A0A7Z2S5R8_9SPHN</name>
<dbReference type="InterPro" id="IPR036641">
    <property type="entry name" value="HPT_dom_sf"/>
</dbReference>
<dbReference type="GO" id="GO:0000160">
    <property type="term" value="P:phosphorelay signal transduction system"/>
    <property type="evidence" value="ECO:0007669"/>
    <property type="project" value="InterPro"/>
</dbReference>
<accession>A0A7Z2S5R8</accession>
<proteinExistence type="predicted"/>
<dbReference type="AlphaFoldDB" id="A0A7Z2S5R8"/>
<keyword evidence="2" id="KW-1185">Reference proteome</keyword>
<gene>
    <name evidence="1" type="ORF">GVO57_07115</name>
</gene>
<reference evidence="1 2" key="1">
    <citation type="submission" date="2020-01" db="EMBL/GenBank/DDBJ databases">
        <title>Sphingomonas sp. C33 whole genome sequece.</title>
        <authorList>
            <person name="Park C."/>
        </authorList>
    </citation>
    <scope>NUCLEOTIDE SEQUENCE [LARGE SCALE GENOMIC DNA]</scope>
    <source>
        <strain evidence="1 2">C33</strain>
    </source>
</reference>
<dbReference type="Proteomes" id="UP000464468">
    <property type="component" value="Chromosome"/>
</dbReference>
<evidence type="ECO:0000313" key="1">
    <source>
        <dbReference type="EMBL" id="QHL90643.1"/>
    </source>
</evidence>
<sequence length="100" mass="10234">MSYEPSALELALAAAVGDDPGLVAELRSAFIDSAARHADAMARARSDAEWQEAALRLKGLAASFGAGRLIELADEAAAAPRGDAEALAAIERALAVMGVQ</sequence>
<organism evidence="1 2">
    <name type="scientific">Sphingomonas changnyeongensis</name>
    <dbReference type="NCBI Taxonomy" id="2698679"/>
    <lineage>
        <taxon>Bacteria</taxon>
        <taxon>Pseudomonadati</taxon>
        <taxon>Pseudomonadota</taxon>
        <taxon>Alphaproteobacteria</taxon>
        <taxon>Sphingomonadales</taxon>
        <taxon>Sphingomonadaceae</taxon>
        <taxon>Sphingomonas</taxon>
    </lineage>
</organism>
<protein>
    <submittedName>
        <fullName evidence="1">Hpt domain-containing protein</fullName>
    </submittedName>
</protein>
<dbReference type="KEGG" id="schy:GVO57_07115"/>